<dbReference type="SUPFAM" id="SSF47616">
    <property type="entry name" value="GST C-terminal domain-like"/>
    <property type="match status" value="1"/>
</dbReference>
<dbReference type="InterPro" id="IPR036282">
    <property type="entry name" value="Glutathione-S-Trfase_C_sf"/>
</dbReference>
<sequence length="115" mass="13241">MGVHKPEEIEEFGKHDLKVLSDMLADKPFFFGDEPTTLDVVSFAVLSQLHFISKDVNLPLRDFIPEAKEGKEGETEKKTEQESAETEKIEKELEKDKSDEKTEKVEENKEKEESK</sequence>
<dbReference type="VEuPathDB" id="VectorBase:PPAI008392"/>
<protein>
    <recommendedName>
        <fullName evidence="1">Metaxin glutathione S-transferase domain-containing protein</fullName>
    </recommendedName>
</protein>
<dbReference type="AlphaFoldDB" id="A0A1B0DJG8"/>
<evidence type="ECO:0000313" key="2">
    <source>
        <dbReference type="EnsemblMetazoa" id="PPAI008392-PA"/>
    </source>
</evidence>
<dbReference type="InterPro" id="IPR050931">
    <property type="entry name" value="Mito_Protein_Transport_Metaxin"/>
</dbReference>
<proteinExistence type="predicted"/>
<reference evidence="2" key="1">
    <citation type="submission" date="2022-08" db="UniProtKB">
        <authorList>
            <consortium name="EnsemblMetazoa"/>
        </authorList>
    </citation>
    <scope>IDENTIFICATION</scope>
    <source>
        <strain evidence="2">Israel</strain>
    </source>
</reference>
<dbReference type="Gene3D" id="1.20.1050.10">
    <property type="match status" value="1"/>
</dbReference>
<organism evidence="2 3">
    <name type="scientific">Phlebotomus papatasi</name>
    <name type="common">Sandfly</name>
    <dbReference type="NCBI Taxonomy" id="29031"/>
    <lineage>
        <taxon>Eukaryota</taxon>
        <taxon>Metazoa</taxon>
        <taxon>Ecdysozoa</taxon>
        <taxon>Arthropoda</taxon>
        <taxon>Hexapoda</taxon>
        <taxon>Insecta</taxon>
        <taxon>Pterygota</taxon>
        <taxon>Neoptera</taxon>
        <taxon>Endopterygota</taxon>
        <taxon>Diptera</taxon>
        <taxon>Nematocera</taxon>
        <taxon>Psychodoidea</taxon>
        <taxon>Psychodidae</taxon>
        <taxon>Phlebotomus</taxon>
        <taxon>Phlebotomus</taxon>
    </lineage>
</organism>
<dbReference type="Proteomes" id="UP000092462">
    <property type="component" value="Unassembled WGS sequence"/>
</dbReference>
<dbReference type="PANTHER" id="PTHR12289:SF41">
    <property type="entry name" value="FAILED AXON CONNECTIONS-RELATED"/>
    <property type="match status" value="1"/>
</dbReference>
<feature type="domain" description="Metaxin glutathione S-transferase" evidence="1">
    <location>
        <begin position="13"/>
        <end position="64"/>
    </location>
</feature>
<evidence type="ECO:0000259" key="1">
    <source>
        <dbReference type="Pfam" id="PF17171"/>
    </source>
</evidence>
<accession>A0A1B0DJG8</accession>
<dbReference type="VEuPathDB" id="VectorBase:PPAPM1_006414"/>
<dbReference type="GO" id="GO:0005737">
    <property type="term" value="C:cytoplasm"/>
    <property type="evidence" value="ECO:0007669"/>
    <property type="project" value="TreeGrafter"/>
</dbReference>
<dbReference type="CDD" id="cd03193">
    <property type="entry name" value="GST_C_Metaxin"/>
    <property type="match status" value="1"/>
</dbReference>
<dbReference type="EMBL" id="AJVK01015793">
    <property type="status" value="NOT_ANNOTATED_CDS"/>
    <property type="molecule type" value="Genomic_DNA"/>
</dbReference>
<evidence type="ECO:0000313" key="3">
    <source>
        <dbReference type="Proteomes" id="UP000092462"/>
    </source>
</evidence>
<dbReference type="PANTHER" id="PTHR12289">
    <property type="entry name" value="METAXIN RELATED"/>
    <property type="match status" value="1"/>
</dbReference>
<dbReference type="InterPro" id="IPR033468">
    <property type="entry name" value="Metaxin_GST"/>
</dbReference>
<name>A0A1B0DJG8_PHLPP</name>
<keyword evidence="3" id="KW-1185">Reference proteome</keyword>
<dbReference type="Pfam" id="PF17171">
    <property type="entry name" value="GST_C_6"/>
    <property type="match status" value="1"/>
</dbReference>
<dbReference type="EnsemblMetazoa" id="PPAI008392-RA">
    <property type="protein sequence ID" value="PPAI008392-PA"/>
    <property type="gene ID" value="PPAI008392"/>
</dbReference>